<reference evidence="12" key="1">
    <citation type="submission" date="2016-11" db="EMBL/GenBank/DDBJ databases">
        <authorList>
            <person name="Varghese N."/>
            <person name="Submissions S."/>
        </authorList>
    </citation>
    <scope>NUCLEOTIDE SEQUENCE [LARGE SCALE GENOMIC DNA]</scope>
    <source>
        <strain evidence="12">USBA-503</strain>
    </source>
</reference>
<dbReference type="InterPro" id="IPR039420">
    <property type="entry name" value="WalR-like"/>
</dbReference>
<evidence type="ECO:0000256" key="1">
    <source>
        <dbReference type="ARBA" id="ARBA00004496"/>
    </source>
</evidence>
<dbReference type="EMBL" id="FRAF01000015">
    <property type="protein sequence ID" value="SHK50880.1"/>
    <property type="molecule type" value="Genomic_DNA"/>
</dbReference>
<dbReference type="GO" id="GO:0000976">
    <property type="term" value="F:transcription cis-regulatory region binding"/>
    <property type="evidence" value="ECO:0007669"/>
    <property type="project" value="TreeGrafter"/>
</dbReference>
<keyword evidence="6" id="KW-0804">Transcription</keyword>
<name>A0A1M6T1S2_9BACL</name>
<dbReference type="STRING" id="1830138.SAMN05443507_11544"/>
<feature type="modified residue" description="4-aspartylphosphate" evidence="7">
    <location>
        <position position="52"/>
    </location>
</feature>
<comment type="subcellular location">
    <subcellularLocation>
        <location evidence="1">Cytoplasm</location>
    </subcellularLocation>
</comment>
<dbReference type="FunFam" id="1.10.10.10:FF:000018">
    <property type="entry name" value="DNA-binding response regulator ResD"/>
    <property type="match status" value="1"/>
</dbReference>
<keyword evidence="4" id="KW-0805">Transcription regulation</keyword>
<evidence type="ECO:0000256" key="6">
    <source>
        <dbReference type="ARBA" id="ARBA00023163"/>
    </source>
</evidence>
<evidence type="ECO:0000313" key="12">
    <source>
        <dbReference type="Proteomes" id="UP000184016"/>
    </source>
</evidence>
<keyword evidence="3" id="KW-0902">Two-component regulatory system</keyword>
<dbReference type="OrthoDB" id="2373414at2"/>
<dbReference type="PANTHER" id="PTHR48111:SF40">
    <property type="entry name" value="PHOSPHATE REGULON TRANSCRIPTIONAL REGULATORY PROTEIN PHOB"/>
    <property type="match status" value="1"/>
</dbReference>
<dbReference type="Pfam" id="PF00486">
    <property type="entry name" value="Trans_reg_C"/>
    <property type="match status" value="1"/>
</dbReference>
<dbReference type="GO" id="GO:0006355">
    <property type="term" value="P:regulation of DNA-templated transcription"/>
    <property type="evidence" value="ECO:0007669"/>
    <property type="project" value="InterPro"/>
</dbReference>
<dbReference type="PANTHER" id="PTHR48111">
    <property type="entry name" value="REGULATOR OF RPOS"/>
    <property type="match status" value="1"/>
</dbReference>
<dbReference type="FunFam" id="3.40.50.2300:FF:000001">
    <property type="entry name" value="DNA-binding response regulator PhoB"/>
    <property type="match status" value="1"/>
</dbReference>
<evidence type="ECO:0000256" key="8">
    <source>
        <dbReference type="PROSITE-ProRule" id="PRU01091"/>
    </source>
</evidence>
<evidence type="ECO:0000313" key="11">
    <source>
        <dbReference type="EMBL" id="SHK50880.1"/>
    </source>
</evidence>
<dbReference type="SUPFAM" id="SSF52172">
    <property type="entry name" value="CheY-like"/>
    <property type="match status" value="1"/>
</dbReference>
<dbReference type="SMART" id="SM00862">
    <property type="entry name" value="Trans_reg_C"/>
    <property type="match status" value="1"/>
</dbReference>
<evidence type="ECO:0000256" key="7">
    <source>
        <dbReference type="PROSITE-ProRule" id="PRU00169"/>
    </source>
</evidence>
<dbReference type="CDD" id="cd00383">
    <property type="entry name" value="trans_reg_C"/>
    <property type="match status" value="1"/>
</dbReference>
<feature type="domain" description="Response regulatory" evidence="9">
    <location>
        <begin position="3"/>
        <end position="116"/>
    </location>
</feature>
<dbReference type="InterPro" id="IPR001789">
    <property type="entry name" value="Sig_transdc_resp-reg_receiver"/>
</dbReference>
<dbReference type="Proteomes" id="UP000184016">
    <property type="component" value="Unassembled WGS sequence"/>
</dbReference>
<evidence type="ECO:0000256" key="3">
    <source>
        <dbReference type="ARBA" id="ARBA00023012"/>
    </source>
</evidence>
<protein>
    <submittedName>
        <fullName evidence="11">Two-component system, OmpR family, response regulator VicR</fullName>
    </submittedName>
</protein>
<dbReference type="PROSITE" id="PS50110">
    <property type="entry name" value="RESPONSE_REGULATORY"/>
    <property type="match status" value="1"/>
</dbReference>
<keyword evidence="12" id="KW-1185">Reference proteome</keyword>
<dbReference type="GO" id="GO:0000156">
    <property type="term" value="F:phosphorelay response regulator activity"/>
    <property type="evidence" value="ECO:0007669"/>
    <property type="project" value="TreeGrafter"/>
</dbReference>
<organism evidence="11 12">
    <name type="scientific">Alicyclobacillus tolerans</name>
    <dbReference type="NCBI Taxonomy" id="90970"/>
    <lineage>
        <taxon>Bacteria</taxon>
        <taxon>Bacillati</taxon>
        <taxon>Bacillota</taxon>
        <taxon>Bacilli</taxon>
        <taxon>Bacillales</taxon>
        <taxon>Alicyclobacillaceae</taxon>
        <taxon>Alicyclobacillus</taxon>
    </lineage>
</organism>
<dbReference type="InterPro" id="IPR036388">
    <property type="entry name" value="WH-like_DNA-bd_sf"/>
</dbReference>
<dbReference type="Gene3D" id="3.40.50.2300">
    <property type="match status" value="1"/>
</dbReference>
<dbReference type="Gene3D" id="6.10.250.690">
    <property type="match status" value="1"/>
</dbReference>
<evidence type="ECO:0000256" key="5">
    <source>
        <dbReference type="ARBA" id="ARBA00023125"/>
    </source>
</evidence>
<dbReference type="InterPro" id="IPR011006">
    <property type="entry name" value="CheY-like_superfamily"/>
</dbReference>
<feature type="DNA-binding region" description="OmpR/PhoB-type" evidence="8">
    <location>
        <begin position="131"/>
        <end position="230"/>
    </location>
</feature>
<dbReference type="GO" id="GO:0032993">
    <property type="term" value="C:protein-DNA complex"/>
    <property type="evidence" value="ECO:0007669"/>
    <property type="project" value="TreeGrafter"/>
</dbReference>
<dbReference type="GO" id="GO:0005829">
    <property type="term" value="C:cytosol"/>
    <property type="evidence" value="ECO:0007669"/>
    <property type="project" value="TreeGrafter"/>
</dbReference>
<dbReference type="InterPro" id="IPR001867">
    <property type="entry name" value="OmpR/PhoB-type_DNA-bd"/>
</dbReference>
<dbReference type="PROSITE" id="PS51755">
    <property type="entry name" value="OMPR_PHOB"/>
    <property type="match status" value="1"/>
</dbReference>
<dbReference type="RefSeq" id="WP_072874381.1">
    <property type="nucleotide sequence ID" value="NZ_FRAF01000015.1"/>
</dbReference>
<keyword evidence="2 7" id="KW-0597">Phosphoprotein</keyword>
<dbReference type="AlphaFoldDB" id="A0A1M6T1S2"/>
<accession>A0A1M6T1S2</accession>
<feature type="domain" description="OmpR/PhoB-type" evidence="10">
    <location>
        <begin position="131"/>
        <end position="230"/>
    </location>
</feature>
<evidence type="ECO:0000259" key="10">
    <source>
        <dbReference type="PROSITE" id="PS51755"/>
    </source>
</evidence>
<evidence type="ECO:0000256" key="2">
    <source>
        <dbReference type="ARBA" id="ARBA00022553"/>
    </source>
</evidence>
<sequence length="230" mass="26710">MPKILVVEDEEPIQKILRFAMEREGYQVISAEDGVRAVQLAREEKPDLVLLDLMIPEKDGFEVCRELREFTAVPIIMLTARDAEVDKILGLELGADDYVTKPFSTRELLARVKATLRRVELERDMHEKEDGHLLYLHDIVIDLAHYEVRKNGTLIPLTHREFQLLAYLASRPGLVYTREQLLTEVWGMDYVGDERTVDVTIRRLREKLEEDASAPEYVLTRRGVGYYARR</sequence>
<dbReference type="Pfam" id="PF00072">
    <property type="entry name" value="Response_reg"/>
    <property type="match status" value="1"/>
</dbReference>
<proteinExistence type="predicted"/>
<dbReference type="SMART" id="SM00448">
    <property type="entry name" value="REC"/>
    <property type="match status" value="1"/>
</dbReference>
<dbReference type="Gene3D" id="1.10.10.10">
    <property type="entry name" value="Winged helix-like DNA-binding domain superfamily/Winged helix DNA-binding domain"/>
    <property type="match status" value="1"/>
</dbReference>
<evidence type="ECO:0000256" key="4">
    <source>
        <dbReference type="ARBA" id="ARBA00023015"/>
    </source>
</evidence>
<evidence type="ECO:0000259" key="9">
    <source>
        <dbReference type="PROSITE" id="PS50110"/>
    </source>
</evidence>
<keyword evidence="5 8" id="KW-0238">DNA-binding</keyword>
<gene>
    <name evidence="11" type="ORF">SAMN05443507_11544</name>
</gene>